<dbReference type="EMBL" id="MBFS01000350">
    <property type="protein sequence ID" value="PVV02728.1"/>
    <property type="molecule type" value="Genomic_DNA"/>
</dbReference>
<feature type="compositionally biased region" description="Polar residues" evidence="7">
    <location>
        <begin position="2294"/>
        <end position="2356"/>
    </location>
</feature>
<sequence>MPDQLPSNDQNSKDLNNVLKLLTQKQENPQNSETCESFYSSAYNFLTLNSISHWWCNSNTREIVLDMLDLFSMEETSHSINFKSMLAEQLSFCTNCVIYYHDSRDTLKDRYKQIYEIDSVCEFFNKLEDWDLHRILNSFSNFTDTEKEKILTSIFESLKIPGFLLKHESLYTSLSQLLEKLISLNQPPKIKSNILFGLAPLLSSGSLAVQKWAKKTLKHSQGYFSISDYNNGINYIIKVIIEDILSSQSNTQSISPISVSLSFPINSSWHLAREIKWHILCLLLEKIQNNIAEHVTEEFPDLILAIINGILYEQNDQGYVLMCFKWALKYFDPLLFWNKVGSLLKLVPSDLVHTIMNSGYSKALLKYQNSLVLKADIEPKDLTSELCTSISRKFKGLFDWIYPMLNSLHVFSDSSEPSLTSSVFAINLILEFLLILSQDSLNIGISVFIKSVLFSININIFMKTMEIFSNVKQLETGNSFKSTLIFISDVAMGKIDLSESEYVVSLSESLVKSVLLSDLDILYISKIGNNETFYKQINLDDLYLKKYLWLQITVSPTNIELAKISLFSSANLFLIDSEFQNKPENSFSNLNELNSEKQLVPKSFKTELSTQLQKYMIEIASSLENNYNQDGIDFEKSILQSLLRFLIVNDYFLAVSSSLILNNANSTIIKGSDSSHFLQGEDGVIFNAAKTVSNKYPILGFTEILFLLDEWNQLYKNNLRLIQCLYNIGWLILGFISTLPAYSDLTRIQEEHNILLVKDSDASSSVFDLNDSIQTLYSWFKFPLQYIYEGKLEVKVSKIQNPSEDIANVDTYATESVLHSLNSLILFHTPYNSTFLEIVNNLFLLGSQWPHLKSLIGSENIYLTLLLNSIKRLGEYKNTEINSNYIKKFLNSPLYKQKNYSKLISEISEQLSLSFSENLDISDIKVQCSNGISVFPNDKPVKIDLTSDGPDILDDLDETELTNLLDSLDDILNGGLQKKKSPTVKSEDIVVKTEPLSPQNSSKIDTKTDDNLNQDISIHLHPDNLTKKSRHLISDWFPRSSESSETKYDEFLKKDIMLSRNYRPLDVFYKTSTTPTPIPKNDYAKKSSAVSKKELGSQVLYNPYSSLSKIINTQPKSSYKFNPTTSKKFSFSNAQKNYSYGNNDNLRTNFNSYSRNKPPTNNKSSNFTFDNIDNVVTFSKDDFKVNMSSAGVSYISSSSSDYDSSDLDDMSRSRGGLGSLLDNKEKLKNTKNKAFDKGSKRSILFEKNIFGNPTHGSGLVRPNIQLSEAQKKLRDEELMMRRLSPNLNSLHRTILSWDIQDLNTIPSSLKANMKNIPKTFNSVEEYTKIFEPMLISECWAQLQRSIEDTLDSSTLSVKVDSRVSIDGFSDITFVMSSLDSAFLAEHDLVILINKQKGKKIANHLKDSSSSKKNAFSEELLKKRFKESVKFLAKVNSITSKKEVSYLSIRTVLENRTIPNYGHLSNLIILNSEWELLRLNSLVTIHREYSSLKSLQYLPPTLLNNILKPNIDPIKPSSEMEIRDIMRTNNINKPQAQAIISSCDRLGFNLIQGPPGTGKTKTILAIISNLLSSKNQSQKNFKSSADSFQDKIFEKSPGKILVCAPSNAAVDEVVFRLKLGIYNSRGEKWHPKIIRLGQSDSIGSSVKEMSLDYLVEKALEKAGYSSELINNMSSNPPSHSTELIRVEKEFQDSVSDQKAIKKNYDAVCAEREKLRAIERSGESSKTLHEIKSLQERINTLSRAKNTLSKQLNGLFDKTSLLFKNVEALKKKLRGQILSSADIICCTLSSSGHEIMSFMARQFETVIIDEASQAVELSCIIPLRYAPKRCILVGDPNQLPPTVLSRDATNFGYERSLFVRIQENRPESVHLLSIQYRMHPEISMFPSKLFYNNRLKDGPNMGLLMKSVWHKNPIFSPFRFFGIKGSEKVGRGNSLYNSEEISAISGLVSKLISEFPLESFYGRIGIITPYKQQLFELKKFFCSVYTRKVLEAIDFNTVDGFQGQEKDIIIFSCVRTNSANIGFLSDLRRMNVALTRARCSMFVFADPRAMSVNDKWELLLENARIRNCYTDENVVKRIVSGSKNMLPRKSLENLLQKSTKNSESEISSERDLSIENSNKVPQSNNTNSRSDKLEDSIYNQNDSKETHGRFLHDINNSPLSKRGSFLDSEDIPIGTKERLYRNSKDSQFNVDPELESQDAKKIRTNQGFDRNTTSISTLRNDKLDVNFKDKKKNRQAPTFKDENFDYTNQGRKLNDISRKNQLNFFENTIGNFTSNTKGLNYAEENNMSGFEPELQSKANSTKRFGSIRNTENCTSYENPTKSGEDTGSNDFQNTKGHRSSSPSNTRVDSKSNYFPSRSENSDIPELSRVYSKDRNGYKQHDVLNIQEKIDLICAKTVPGTTPETYNNLDRSSNIPSNSGIKQSSKKNRDKADTEYNNAHESISYKVSNRDGFKGCSRDREKESDKKLYPRHQDHKKYTNQDGKRENKGKSKKKGNNKGLSKTKESDISKVKVDNSKEFKMKQNRGGHMGNNTSRKNNCNQNLIDYQGGKGDPKAHTIYDTNPNSDLGLRFDQSNYRNEKEGNKARSKRPYDSSHFAFPQKKHKFDSHSNCINNNYSARGDRLSESTNVDYKEDNFEFKNNKLHSKSKHYPATNISVASPQNNHPIYNLEPGSELYNQKSRYNNNENGESDFRSKIIRLSKDESHNSKNNSSKFIQKKRSAKTIESNSIIIDDFEHQATLFLPRLPDDGLTLNDTNNTLLNTMTLYMHESISFKLYATINNYKVSVLLYTGLQITSMTTAIAVTVVTIN</sequence>
<feature type="binding site" evidence="6">
    <location>
        <begin position="1552"/>
        <end position="1559"/>
    </location>
    <ligand>
        <name>ATP</name>
        <dbReference type="ChEBI" id="CHEBI:30616"/>
    </ligand>
</feature>
<dbReference type="PANTHER" id="PTHR10887:SF495">
    <property type="entry name" value="HELICASE SENATAXIN ISOFORM X1-RELATED"/>
    <property type="match status" value="1"/>
</dbReference>
<feature type="compositionally biased region" description="Polar residues" evidence="7">
    <location>
        <begin position="2396"/>
        <end position="2420"/>
    </location>
</feature>
<evidence type="ECO:0000313" key="10">
    <source>
        <dbReference type="Proteomes" id="UP000245609"/>
    </source>
</evidence>
<evidence type="ECO:0000256" key="2">
    <source>
        <dbReference type="ARBA" id="ARBA00022741"/>
    </source>
</evidence>
<dbReference type="SUPFAM" id="SSF52540">
    <property type="entry name" value="P-loop containing nucleoside triphosphate hydrolases"/>
    <property type="match status" value="1"/>
</dbReference>
<comment type="caution">
    <text evidence="9">The sequence shown here is derived from an EMBL/GenBank/DDBJ whole genome shotgun (WGS) entry which is preliminary data.</text>
</comment>
<dbReference type="PANTHER" id="PTHR10887">
    <property type="entry name" value="DNA2/NAM7 HELICASE FAMILY"/>
    <property type="match status" value="1"/>
</dbReference>
<dbReference type="InterPro" id="IPR024481">
    <property type="entry name" value="Helicase_Sen1_N"/>
</dbReference>
<gene>
    <name evidence="9" type="ORF">BB560_002818</name>
</gene>
<evidence type="ECO:0000259" key="8">
    <source>
        <dbReference type="PROSITE" id="PS51198"/>
    </source>
</evidence>
<dbReference type="Pfam" id="PF23576">
    <property type="entry name" value="SEN1_barrel"/>
    <property type="match status" value="1"/>
</dbReference>
<dbReference type="Pfam" id="PF13087">
    <property type="entry name" value="AAA_12"/>
    <property type="match status" value="1"/>
</dbReference>
<dbReference type="GO" id="GO:0005694">
    <property type="term" value="C:chromosome"/>
    <property type="evidence" value="ECO:0007669"/>
    <property type="project" value="UniProtKB-ARBA"/>
</dbReference>
<dbReference type="Proteomes" id="UP000245609">
    <property type="component" value="Unassembled WGS sequence"/>
</dbReference>
<feature type="domain" description="UvrD-like helicase ATP-binding" evidence="8">
    <location>
        <begin position="1531"/>
        <end position="1877"/>
    </location>
</feature>
<dbReference type="GO" id="GO:0016604">
    <property type="term" value="C:nuclear body"/>
    <property type="evidence" value="ECO:0007669"/>
    <property type="project" value="TreeGrafter"/>
</dbReference>
<feature type="compositionally biased region" description="Polar residues" evidence="7">
    <location>
        <begin position="2432"/>
        <end position="2444"/>
    </location>
</feature>
<feature type="compositionally biased region" description="Basic and acidic residues" evidence="7">
    <location>
        <begin position="2445"/>
        <end position="2486"/>
    </location>
</feature>
<evidence type="ECO:0000256" key="6">
    <source>
        <dbReference type="PROSITE-ProRule" id="PRU00560"/>
    </source>
</evidence>
<dbReference type="Pfam" id="PF12726">
    <property type="entry name" value="SEN1_N"/>
    <property type="match status" value="1"/>
</dbReference>
<feature type="compositionally biased region" description="Basic and acidic residues" evidence="7">
    <location>
        <begin position="2098"/>
        <end position="2111"/>
    </location>
</feature>
<feature type="region of interest" description="Disordered" evidence="7">
    <location>
        <begin position="2395"/>
        <end position="2535"/>
    </location>
</feature>
<feature type="compositionally biased region" description="Basic and acidic residues" evidence="7">
    <location>
        <begin position="2499"/>
        <end position="2518"/>
    </location>
</feature>
<dbReference type="GO" id="GO:0004386">
    <property type="term" value="F:helicase activity"/>
    <property type="evidence" value="ECO:0007669"/>
    <property type="project" value="UniProtKB-UniRule"/>
</dbReference>
<organism evidence="9 10">
    <name type="scientific">Smittium megazygosporum</name>
    <dbReference type="NCBI Taxonomy" id="133381"/>
    <lineage>
        <taxon>Eukaryota</taxon>
        <taxon>Fungi</taxon>
        <taxon>Fungi incertae sedis</taxon>
        <taxon>Zoopagomycota</taxon>
        <taxon>Kickxellomycotina</taxon>
        <taxon>Harpellomycetes</taxon>
        <taxon>Harpellales</taxon>
        <taxon>Legeriomycetaceae</taxon>
        <taxon>Smittium</taxon>
    </lineage>
</organism>
<dbReference type="CDD" id="cd18808">
    <property type="entry name" value="SF1_C_Upf1"/>
    <property type="match status" value="1"/>
</dbReference>
<dbReference type="PROSITE" id="PS51198">
    <property type="entry name" value="UVRD_HELICASE_ATP_BIND"/>
    <property type="match status" value="1"/>
</dbReference>
<evidence type="ECO:0000313" key="9">
    <source>
        <dbReference type="EMBL" id="PVV02728.1"/>
    </source>
</evidence>
<feature type="region of interest" description="Disordered" evidence="7">
    <location>
        <begin position="2289"/>
        <end position="2364"/>
    </location>
</feature>
<dbReference type="Pfam" id="PF13086">
    <property type="entry name" value="AAA_11"/>
    <property type="match status" value="1"/>
</dbReference>
<dbReference type="GO" id="GO:0001147">
    <property type="term" value="F:transcription termination site sequence-specific DNA binding"/>
    <property type="evidence" value="ECO:0007669"/>
    <property type="project" value="TreeGrafter"/>
</dbReference>
<dbReference type="InterPro" id="IPR041679">
    <property type="entry name" value="DNA2/NAM7-like_C"/>
</dbReference>
<dbReference type="OrthoDB" id="6513042at2759"/>
<evidence type="ECO:0000256" key="1">
    <source>
        <dbReference type="ARBA" id="ARBA00007913"/>
    </source>
</evidence>
<dbReference type="InterPro" id="IPR014016">
    <property type="entry name" value="UvrD-like_ATP-bd"/>
</dbReference>
<dbReference type="FunFam" id="3.40.50.300:FF:000326">
    <property type="entry name" value="P-loop containing nucleoside triphosphate hydrolase"/>
    <property type="match status" value="1"/>
</dbReference>
<reference evidence="9 10" key="1">
    <citation type="journal article" date="2018" name="MBio">
        <title>Comparative Genomics Reveals the Core Gene Toolbox for the Fungus-Insect Symbiosis.</title>
        <authorList>
            <person name="Wang Y."/>
            <person name="Stata M."/>
            <person name="Wang W."/>
            <person name="Stajich J.E."/>
            <person name="White M.M."/>
            <person name="Moncalvo J.M."/>
        </authorList>
    </citation>
    <scope>NUCLEOTIDE SEQUENCE [LARGE SCALE GENOMIC DNA]</scope>
    <source>
        <strain evidence="9 10">SC-DP-2</strain>
    </source>
</reference>
<keyword evidence="5 6" id="KW-0067">ATP-binding</keyword>
<evidence type="ECO:0000256" key="4">
    <source>
        <dbReference type="ARBA" id="ARBA00022806"/>
    </source>
</evidence>
<evidence type="ECO:0000256" key="5">
    <source>
        <dbReference type="ARBA" id="ARBA00022840"/>
    </source>
</evidence>
<dbReference type="InterPro" id="IPR047187">
    <property type="entry name" value="SF1_C_Upf1"/>
</dbReference>
<dbReference type="GO" id="GO:0005524">
    <property type="term" value="F:ATP binding"/>
    <property type="evidence" value="ECO:0007669"/>
    <property type="project" value="UniProtKB-UniRule"/>
</dbReference>
<proteinExistence type="inferred from homology"/>
<dbReference type="InterPro" id="IPR027417">
    <property type="entry name" value="P-loop_NTPase"/>
</dbReference>
<keyword evidence="3 6" id="KW-0378">Hydrolase</keyword>
<feature type="region of interest" description="Disordered" evidence="7">
    <location>
        <begin position="2093"/>
        <end position="2132"/>
    </location>
</feature>
<dbReference type="Gene3D" id="3.40.50.300">
    <property type="entry name" value="P-loop containing nucleotide triphosphate hydrolases"/>
    <property type="match status" value="2"/>
</dbReference>
<name>A0A2T9ZDP7_9FUNG</name>
<dbReference type="InterPro" id="IPR045055">
    <property type="entry name" value="DNA2/NAM7-like"/>
</dbReference>
<comment type="similarity">
    <text evidence="1">Belongs to the DNA2/NAM7 helicase family.</text>
</comment>
<feature type="compositionally biased region" description="Polar residues" evidence="7">
    <location>
        <begin position="2112"/>
        <end position="2126"/>
    </location>
</feature>
<dbReference type="InterPro" id="IPR041677">
    <property type="entry name" value="DNA2/NAM7_AAA_11"/>
</dbReference>
<keyword evidence="4 6" id="KW-0347">Helicase</keyword>
<protein>
    <recommendedName>
        <fullName evidence="8">UvrD-like helicase ATP-binding domain-containing protein</fullName>
    </recommendedName>
</protein>
<keyword evidence="2 6" id="KW-0547">Nucleotide-binding</keyword>
<keyword evidence="10" id="KW-1185">Reference proteome</keyword>
<dbReference type="GO" id="GO:0006369">
    <property type="term" value="P:termination of RNA polymerase II transcription"/>
    <property type="evidence" value="ECO:0007669"/>
    <property type="project" value="TreeGrafter"/>
</dbReference>
<evidence type="ECO:0000256" key="3">
    <source>
        <dbReference type="ARBA" id="ARBA00022801"/>
    </source>
</evidence>
<dbReference type="STRING" id="133381.A0A2T9ZDP7"/>
<accession>A0A2T9ZDP7</accession>
<feature type="region of interest" description="Disordered" evidence="7">
    <location>
        <begin position="2572"/>
        <end position="2591"/>
    </location>
</feature>
<dbReference type="GO" id="GO:0016787">
    <property type="term" value="F:hydrolase activity"/>
    <property type="evidence" value="ECO:0007669"/>
    <property type="project" value="UniProtKB-UniRule"/>
</dbReference>
<feature type="compositionally biased region" description="Basic and acidic residues" evidence="7">
    <location>
        <begin position="2574"/>
        <end position="2589"/>
    </location>
</feature>
<dbReference type="InterPro" id="IPR056474">
    <property type="entry name" value="SEN1_barrel"/>
</dbReference>
<evidence type="ECO:0000256" key="7">
    <source>
        <dbReference type="SAM" id="MobiDB-lite"/>
    </source>
</evidence>
<dbReference type="CDD" id="cd18042">
    <property type="entry name" value="DEXXQc_SETX"/>
    <property type="match status" value="1"/>
</dbReference>